<evidence type="ECO:0008006" key="3">
    <source>
        <dbReference type="Google" id="ProtNLM"/>
    </source>
</evidence>
<dbReference type="PANTHER" id="PTHR43036:SF2">
    <property type="entry name" value="OS04G0481300 PROTEIN"/>
    <property type="match status" value="1"/>
</dbReference>
<proteinExistence type="predicted"/>
<dbReference type="AlphaFoldDB" id="A0AAQ3R2K2"/>
<name>A0AAQ3R2K2_9PEZI</name>
<keyword evidence="2" id="KW-1185">Reference proteome</keyword>
<gene>
    <name evidence="1" type="ORF">R9X50_00108300</name>
</gene>
<dbReference type="PANTHER" id="PTHR43036">
    <property type="entry name" value="OSJNBB0011N17.9 PROTEIN"/>
    <property type="match status" value="1"/>
</dbReference>
<dbReference type="Proteomes" id="UP001303373">
    <property type="component" value="Chromosome 2"/>
</dbReference>
<evidence type="ECO:0000313" key="1">
    <source>
        <dbReference type="EMBL" id="WPG98295.1"/>
    </source>
</evidence>
<organism evidence="1 2">
    <name type="scientific">Acrodontium crateriforme</name>
    <dbReference type="NCBI Taxonomy" id="150365"/>
    <lineage>
        <taxon>Eukaryota</taxon>
        <taxon>Fungi</taxon>
        <taxon>Dikarya</taxon>
        <taxon>Ascomycota</taxon>
        <taxon>Pezizomycotina</taxon>
        <taxon>Dothideomycetes</taxon>
        <taxon>Dothideomycetidae</taxon>
        <taxon>Mycosphaerellales</taxon>
        <taxon>Teratosphaeriaceae</taxon>
        <taxon>Acrodontium</taxon>
    </lineage>
</organism>
<protein>
    <recommendedName>
        <fullName evidence="3">S-adenosyl-L-methionine-dependent methyltransferase</fullName>
    </recommendedName>
</protein>
<accession>A0AAQ3R2K2</accession>
<evidence type="ECO:0000313" key="2">
    <source>
        <dbReference type="Proteomes" id="UP001303373"/>
    </source>
</evidence>
<reference evidence="1 2" key="1">
    <citation type="submission" date="2023-11" db="EMBL/GenBank/DDBJ databases">
        <title>An acidophilic fungus is an integral part of prey digestion in a carnivorous sundew plant.</title>
        <authorList>
            <person name="Tsai I.J."/>
        </authorList>
    </citation>
    <scope>NUCLEOTIDE SEQUENCE [LARGE SCALE GENOMIC DNA]</scope>
    <source>
        <strain evidence="1">169a</strain>
    </source>
</reference>
<sequence>MYSLFSPVIRPIPIISASAGGLFVASVLFPPARMNSTSSHSWNVRAYEPRHKSWPYNPSDFTRQDSSVDTSFYSSPRFVTHIDDAAIASLREYYETALPRKGRILDFCSSWVSHYPRSLEDAVSLGELKVTGMGMNKAELDANQVLNNGRMLVDLNVNPDVNSALLGANAIGQAEAEKLDASTNVVSIDYLTKPVEVLKSLLAATKCGGSVHLAISNRCFPTKAISRWLRVREDERLMMVGDFLHFAGWEQIEIVELSDGTVNDDLQHDSSSQGTLQSLMGLIGMNRRDPIWVVRAKKGNHLDSEGV</sequence>
<dbReference type="EMBL" id="CP138581">
    <property type="protein sequence ID" value="WPG98295.1"/>
    <property type="molecule type" value="Genomic_DNA"/>
</dbReference>